<evidence type="ECO:0000256" key="3">
    <source>
        <dbReference type="ARBA" id="ARBA00022989"/>
    </source>
</evidence>
<dbReference type="OrthoDB" id="3561359at2759"/>
<feature type="non-terminal residue" evidence="6">
    <location>
        <position position="1"/>
    </location>
</feature>
<evidence type="ECO:0000256" key="2">
    <source>
        <dbReference type="ARBA" id="ARBA00022692"/>
    </source>
</evidence>
<dbReference type="STRING" id="1890683.A0A427XPN7"/>
<sequence>DPFWTDQCERCLRAKIERHPKGGEATLLQDDEEGIGVDVDLVGPSTYLPIANDREELRLFVMALEMEHGTDKSSSLDDLTSQRLDTDCDKFGLKKGSTKIRMIKDRAKHGGLFGKTAIEAERYHATVREHGGVAPPEARLVVGKFGAILCPLGILLFGLTSFHNVHWIVPIMMSSFFGAGMVFSFTSTFTYLVDAYRPVAASALASNSFMRCALAAGFPHFGQQLYDLLGAVGGSCLLGGLMCLTIPLPFVFHRIGARVRERSDFAAS</sequence>
<comment type="subcellular location">
    <subcellularLocation>
        <location evidence="1">Membrane</location>
        <topology evidence="1">Multi-pass membrane protein</topology>
    </subcellularLocation>
</comment>
<keyword evidence="7" id="KW-1185">Reference proteome</keyword>
<evidence type="ECO:0008006" key="8">
    <source>
        <dbReference type="Google" id="ProtNLM"/>
    </source>
</evidence>
<dbReference type="AlphaFoldDB" id="A0A427XPN7"/>
<dbReference type="SUPFAM" id="SSF103473">
    <property type="entry name" value="MFS general substrate transporter"/>
    <property type="match status" value="1"/>
</dbReference>
<evidence type="ECO:0000313" key="7">
    <source>
        <dbReference type="Proteomes" id="UP000279259"/>
    </source>
</evidence>
<dbReference type="EMBL" id="RSCD01000032">
    <property type="protein sequence ID" value="RSH80791.1"/>
    <property type="molecule type" value="Genomic_DNA"/>
</dbReference>
<feature type="transmembrane region" description="Helical" evidence="5">
    <location>
        <begin position="168"/>
        <end position="192"/>
    </location>
</feature>
<dbReference type="InterPro" id="IPR036259">
    <property type="entry name" value="MFS_trans_sf"/>
</dbReference>
<evidence type="ECO:0000256" key="4">
    <source>
        <dbReference type="ARBA" id="ARBA00023136"/>
    </source>
</evidence>
<feature type="transmembrane region" description="Helical" evidence="5">
    <location>
        <begin position="145"/>
        <end position="162"/>
    </location>
</feature>
<dbReference type="Proteomes" id="UP000279259">
    <property type="component" value="Unassembled WGS sequence"/>
</dbReference>
<keyword evidence="3 5" id="KW-1133">Transmembrane helix</keyword>
<protein>
    <recommendedName>
        <fullName evidence="8">Major facilitator superfamily (MFS) profile domain-containing protein</fullName>
    </recommendedName>
</protein>
<dbReference type="PANTHER" id="PTHR23502">
    <property type="entry name" value="MAJOR FACILITATOR SUPERFAMILY"/>
    <property type="match status" value="1"/>
</dbReference>
<dbReference type="Gene3D" id="1.20.1250.20">
    <property type="entry name" value="MFS general substrate transporter like domains"/>
    <property type="match status" value="1"/>
</dbReference>
<feature type="transmembrane region" description="Helical" evidence="5">
    <location>
        <begin position="228"/>
        <end position="252"/>
    </location>
</feature>
<evidence type="ECO:0000256" key="5">
    <source>
        <dbReference type="SAM" id="Phobius"/>
    </source>
</evidence>
<proteinExistence type="predicted"/>
<dbReference type="PANTHER" id="PTHR23502:SF7">
    <property type="entry name" value="DRUG_PROTON ANTIPORTER YHK8-RELATED"/>
    <property type="match status" value="1"/>
</dbReference>
<name>A0A427XPN7_9TREE</name>
<feature type="transmembrane region" description="Helical" evidence="5">
    <location>
        <begin position="199"/>
        <end position="222"/>
    </location>
</feature>
<keyword evidence="2 5" id="KW-0812">Transmembrane</keyword>
<organism evidence="6 7">
    <name type="scientific">Saitozyma podzolica</name>
    <dbReference type="NCBI Taxonomy" id="1890683"/>
    <lineage>
        <taxon>Eukaryota</taxon>
        <taxon>Fungi</taxon>
        <taxon>Dikarya</taxon>
        <taxon>Basidiomycota</taxon>
        <taxon>Agaricomycotina</taxon>
        <taxon>Tremellomycetes</taxon>
        <taxon>Tremellales</taxon>
        <taxon>Trimorphomycetaceae</taxon>
        <taxon>Saitozyma</taxon>
    </lineage>
</organism>
<reference evidence="6 7" key="1">
    <citation type="submission" date="2018-11" db="EMBL/GenBank/DDBJ databases">
        <title>Genome sequence of Saitozyma podzolica DSM 27192.</title>
        <authorList>
            <person name="Aliyu H."/>
            <person name="Gorte O."/>
            <person name="Ochsenreither K."/>
        </authorList>
    </citation>
    <scope>NUCLEOTIDE SEQUENCE [LARGE SCALE GENOMIC DNA]</scope>
    <source>
        <strain evidence="6 7">DSM 27192</strain>
    </source>
</reference>
<comment type="caution">
    <text evidence="6">The sequence shown here is derived from an EMBL/GenBank/DDBJ whole genome shotgun (WGS) entry which is preliminary data.</text>
</comment>
<dbReference type="GO" id="GO:0022857">
    <property type="term" value="F:transmembrane transporter activity"/>
    <property type="evidence" value="ECO:0007669"/>
    <property type="project" value="TreeGrafter"/>
</dbReference>
<gene>
    <name evidence="6" type="ORF">EHS25_006960</name>
</gene>
<dbReference type="GO" id="GO:0005886">
    <property type="term" value="C:plasma membrane"/>
    <property type="evidence" value="ECO:0007669"/>
    <property type="project" value="TreeGrafter"/>
</dbReference>
<accession>A0A427XPN7</accession>
<evidence type="ECO:0000256" key="1">
    <source>
        <dbReference type="ARBA" id="ARBA00004141"/>
    </source>
</evidence>
<keyword evidence="4 5" id="KW-0472">Membrane</keyword>
<evidence type="ECO:0000313" key="6">
    <source>
        <dbReference type="EMBL" id="RSH80791.1"/>
    </source>
</evidence>